<keyword evidence="2" id="KW-1003">Cell membrane</keyword>
<feature type="transmembrane region" description="Helical" evidence="6">
    <location>
        <begin position="12"/>
        <end position="32"/>
    </location>
</feature>
<keyword evidence="8" id="KW-0418">Kinase</keyword>
<comment type="caution">
    <text evidence="8">The sequence shown here is derived from an EMBL/GenBank/DDBJ whole genome shotgun (WGS) entry which is preliminary data.</text>
</comment>
<evidence type="ECO:0000256" key="3">
    <source>
        <dbReference type="ARBA" id="ARBA00022692"/>
    </source>
</evidence>
<dbReference type="Proteomes" id="UP001597083">
    <property type="component" value="Unassembled WGS sequence"/>
</dbReference>
<dbReference type="InterPro" id="IPR029151">
    <property type="entry name" value="Sensor-like_sf"/>
</dbReference>
<dbReference type="Pfam" id="PF17203">
    <property type="entry name" value="sCache_3_2"/>
    <property type="match status" value="1"/>
</dbReference>
<evidence type="ECO:0000256" key="1">
    <source>
        <dbReference type="ARBA" id="ARBA00004651"/>
    </source>
</evidence>
<accession>A0ABW3CIN0</accession>
<evidence type="ECO:0000256" key="5">
    <source>
        <dbReference type="ARBA" id="ARBA00023136"/>
    </source>
</evidence>
<evidence type="ECO:0000313" key="8">
    <source>
        <dbReference type="EMBL" id="MFD0853608.1"/>
    </source>
</evidence>
<dbReference type="SUPFAM" id="SSF103190">
    <property type="entry name" value="Sensory domain-like"/>
    <property type="match status" value="1"/>
</dbReference>
<gene>
    <name evidence="8" type="ORF">ACFQ07_15330</name>
</gene>
<protein>
    <submittedName>
        <fullName evidence="8">Histidine kinase</fullName>
    </submittedName>
</protein>
<dbReference type="GO" id="GO:0016301">
    <property type="term" value="F:kinase activity"/>
    <property type="evidence" value="ECO:0007669"/>
    <property type="project" value="UniProtKB-KW"/>
</dbReference>
<keyword evidence="3 6" id="KW-0812">Transmembrane</keyword>
<evidence type="ECO:0000313" key="9">
    <source>
        <dbReference type="Proteomes" id="UP001597083"/>
    </source>
</evidence>
<keyword evidence="4 6" id="KW-1133">Transmembrane helix</keyword>
<proteinExistence type="predicted"/>
<evidence type="ECO:0000256" key="4">
    <source>
        <dbReference type="ARBA" id="ARBA00022989"/>
    </source>
</evidence>
<evidence type="ECO:0000256" key="6">
    <source>
        <dbReference type="SAM" id="Phobius"/>
    </source>
</evidence>
<evidence type="ECO:0000259" key="7">
    <source>
        <dbReference type="Pfam" id="PF17203"/>
    </source>
</evidence>
<dbReference type="EMBL" id="JBHTIR010002307">
    <property type="protein sequence ID" value="MFD0853608.1"/>
    <property type="molecule type" value="Genomic_DNA"/>
</dbReference>
<feature type="non-terminal residue" evidence="8">
    <location>
        <position position="136"/>
    </location>
</feature>
<sequence length="136" mass="14468">MSGRRWSLARQLLALQALVVGVLVAASTYLAFLEAERATVDNARHTVTMVALTVADTPSVQTALTLSNPTSVLQPYTEQVRQDTGVDFITIMTTAGIRYTHPNAARIGGRFVGNTAPALAGRTFTETYTGTLGPSV</sequence>
<keyword evidence="8" id="KW-0808">Transferase</keyword>
<keyword evidence="5 6" id="KW-0472">Membrane</keyword>
<dbReference type="Gene3D" id="3.30.450.20">
    <property type="entry name" value="PAS domain"/>
    <property type="match status" value="1"/>
</dbReference>
<organism evidence="8 9">
    <name type="scientific">Actinomadura adrarensis</name>
    <dbReference type="NCBI Taxonomy" id="1819600"/>
    <lineage>
        <taxon>Bacteria</taxon>
        <taxon>Bacillati</taxon>
        <taxon>Actinomycetota</taxon>
        <taxon>Actinomycetes</taxon>
        <taxon>Streptosporangiales</taxon>
        <taxon>Thermomonosporaceae</taxon>
        <taxon>Actinomadura</taxon>
    </lineage>
</organism>
<evidence type="ECO:0000256" key="2">
    <source>
        <dbReference type="ARBA" id="ARBA00022475"/>
    </source>
</evidence>
<dbReference type="InterPro" id="IPR033463">
    <property type="entry name" value="sCache_3"/>
</dbReference>
<reference evidence="9" key="1">
    <citation type="journal article" date="2019" name="Int. J. Syst. Evol. Microbiol.">
        <title>The Global Catalogue of Microorganisms (GCM) 10K type strain sequencing project: providing services to taxonomists for standard genome sequencing and annotation.</title>
        <authorList>
            <consortium name="The Broad Institute Genomics Platform"/>
            <consortium name="The Broad Institute Genome Sequencing Center for Infectious Disease"/>
            <person name="Wu L."/>
            <person name="Ma J."/>
        </authorList>
    </citation>
    <scope>NUCLEOTIDE SEQUENCE [LARGE SCALE GENOMIC DNA]</scope>
    <source>
        <strain evidence="9">JCM 31696</strain>
    </source>
</reference>
<feature type="domain" description="Single cache" evidence="7">
    <location>
        <begin position="36"/>
        <end position="136"/>
    </location>
</feature>
<keyword evidence="9" id="KW-1185">Reference proteome</keyword>
<name>A0ABW3CIN0_9ACTN</name>
<comment type="subcellular location">
    <subcellularLocation>
        <location evidence="1">Cell membrane</location>
        <topology evidence="1">Multi-pass membrane protein</topology>
    </subcellularLocation>
</comment>